<dbReference type="GO" id="GO:0006355">
    <property type="term" value="P:regulation of DNA-templated transcription"/>
    <property type="evidence" value="ECO:0007669"/>
    <property type="project" value="InterPro"/>
</dbReference>
<feature type="region of interest" description="Disordered" evidence="7">
    <location>
        <begin position="1"/>
        <end position="69"/>
    </location>
</feature>
<evidence type="ECO:0000259" key="8">
    <source>
        <dbReference type="PROSITE" id="PS50114"/>
    </source>
</evidence>
<dbReference type="AlphaFoldDB" id="A0A068S542"/>
<evidence type="ECO:0000256" key="6">
    <source>
        <dbReference type="PROSITE-ProRule" id="PRU00094"/>
    </source>
</evidence>
<dbReference type="SUPFAM" id="SSF57716">
    <property type="entry name" value="Glucocorticoid receptor-like (DNA-binding domain)"/>
    <property type="match status" value="1"/>
</dbReference>
<sequence>MSPASKSNDDMPHLPPISAIDECLPNRTWQPPPPPSSSSAAPSQQSSPSTSSYSLNSNSNSSSTQYPQQQYTTTIPLHPQATRAWTMSSRQHENQVANHPDLPQIIHHCQHICDSIAQQRNQDVGDPRPWLDELIGRANEILNALLNLRKQQASLPVTIAKSSRPASPTPTSTVIPSSWQSHSIHRLRQQRRRGRVTAFQGRCHSCNISETPEWRRGPDGARTLCNACGLHYAKITRKKAAAAAAAAAATANSPSSSSSPSLSSTTQQQQQQHR</sequence>
<evidence type="ECO:0000313" key="10">
    <source>
        <dbReference type="Proteomes" id="UP000027586"/>
    </source>
</evidence>
<dbReference type="VEuPathDB" id="FungiDB:LCOR_07437.1"/>
<gene>
    <name evidence="9" type="ORF">LCOR_07437.1</name>
</gene>
<evidence type="ECO:0000256" key="1">
    <source>
        <dbReference type="ARBA" id="ARBA00022723"/>
    </source>
</evidence>
<keyword evidence="1" id="KW-0479">Metal-binding</keyword>
<dbReference type="Gene3D" id="3.30.50.10">
    <property type="entry name" value="Erythroid Transcription Factor GATA-1, subunit A"/>
    <property type="match status" value="1"/>
</dbReference>
<dbReference type="GO" id="GO:0043565">
    <property type="term" value="F:sequence-specific DNA binding"/>
    <property type="evidence" value="ECO:0007669"/>
    <property type="project" value="InterPro"/>
</dbReference>
<evidence type="ECO:0000256" key="7">
    <source>
        <dbReference type="SAM" id="MobiDB-lite"/>
    </source>
</evidence>
<name>A0A068S542_9FUNG</name>
<evidence type="ECO:0000313" key="9">
    <source>
        <dbReference type="EMBL" id="CDH56381.1"/>
    </source>
</evidence>
<dbReference type="InterPro" id="IPR013088">
    <property type="entry name" value="Znf_NHR/GATA"/>
</dbReference>
<evidence type="ECO:0000256" key="5">
    <source>
        <dbReference type="ARBA" id="ARBA00023163"/>
    </source>
</evidence>
<dbReference type="PROSITE" id="PS50114">
    <property type="entry name" value="GATA_ZN_FINGER_2"/>
    <property type="match status" value="1"/>
</dbReference>
<dbReference type="InterPro" id="IPR000679">
    <property type="entry name" value="Znf_GATA"/>
</dbReference>
<accession>A0A068S542</accession>
<dbReference type="Pfam" id="PF00320">
    <property type="entry name" value="GATA"/>
    <property type="match status" value="1"/>
</dbReference>
<dbReference type="SMART" id="SM00401">
    <property type="entry name" value="ZnF_GATA"/>
    <property type="match status" value="1"/>
</dbReference>
<dbReference type="PANTHER" id="PTHR47172">
    <property type="entry name" value="OS01G0976800 PROTEIN"/>
    <property type="match status" value="1"/>
</dbReference>
<dbReference type="Proteomes" id="UP000027586">
    <property type="component" value="Unassembled WGS sequence"/>
</dbReference>
<keyword evidence="2 6" id="KW-0863">Zinc-finger</keyword>
<protein>
    <recommendedName>
        <fullName evidence="8">GATA-type domain-containing protein</fullName>
    </recommendedName>
</protein>
<dbReference type="GO" id="GO:0008270">
    <property type="term" value="F:zinc ion binding"/>
    <property type="evidence" value="ECO:0007669"/>
    <property type="project" value="UniProtKB-KW"/>
</dbReference>
<feature type="region of interest" description="Disordered" evidence="7">
    <location>
        <begin position="241"/>
        <end position="274"/>
    </location>
</feature>
<dbReference type="OrthoDB" id="2162994at2759"/>
<comment type="caution">
    <text evidence="9">The sequence shown here is derived from an EMBL/GenBank/DDBJ whole genome shotgun (WGS) entry which is preliminary data.</text>
</comment>
<feature type="compositionally biased region" description="Low complexity" evidence="7">
    <location>
        <begin position="162"/>
        <end position="178"/>
    </location>
</feature>
<feature type="region of interest" description="Disordered" evidence="7">
    <location>
        <begin position="159"/>
        <end position="181"/>
    </location>
</feature>
<keyword evidence="10" id="KW-1185">Reference proteome</keyword>
<organism evidence="9 10">
    <name type="scientific">Lichtheimia corymbifera JMRC:FSU:9682</name>
    <dbReference type="NCBI Taxonomy" id="1263082"/>
    <lineage>
        <taxon>Eukaryota</taxon>
        <taxon>Fungi</taxon>
        <taxon>Fungi incertae sedis</taxon>
        <taxon>Mucoromycota</taxon>
        <taxon>Mucoromycotina</taxon>
        <taxon>Mucoromycetes</taxon>
        <taxon>Mucorales</taxon>
        <taxon>Lichtheimiaceae</taxon>
        <taxon>Lichtheimia</taxon>
    </lineage>
</organism>
<keyword evidence="5" id="KW-0804">Transcription</keyword>
<dbReference type="CDD" id="cd00202">
    <property type="entry name" value="ZnF_GATA"/>
    <property type="match status" value="1"/>
</dbReference>
<keyword evidence="4" id="KW-0805">Transcription regulation</keyword>
<feature type="compositionally biased region" description="Low complexity" evidence="7">
    <location>
        <begin position="37"/>
        <end position="69"/>
    </location>
</feature>
<evidence type="ECO:0000256" key="4">
    <source>
        <dbReference type="ARBA" id="ARBA00023015"/>
    </source>
</evidence>
<keyword evidence="3" id="KW-0862">Zinc</keyword>
<proteinExistence type="predicted"/>
<dbReference type="STRING" id="1263082.A0A068S542"/>
<feature type="domain" description="GATA-type" evidence="8">
    <location>
        <begin position="202"/>
        <end position="232"/>
    </location>
</feature>
<evidence type="ECO:0000256" key="2">
    <source>
        <dbReference type="ARBA" id="ARBA00022771"/>
    </source>
</evidence>
<dbReference type="PANTHER" id="PTHR47172:SF24">
    <property type="entry name" value="GATA ZINC FINGER DOMAIN-CONTAINING PROTEIN 14-RELATED"/>
    <property type="match status" value="1"/>
</dbReference>
<dbReference type="EMBL" id="CBTN010000037">
    <property type="protein sequence ID" value="CDH56381.1"/>
    <property type="molecule type" value="Genomic_DNA"/>
</dbReference>
<reference evidence="9" key="1">
    <citation type="submission" date="2013-08" db="EMBL/GenBank/DDBJ databases">
        <title>Gene expansion shapes genome architecture in the human pathogen Lichtheimia corymbifera: an evolutionary genomics analysis in the ancient terrestrial Mucorales (Mucoromycotina).</title>
        <authorList>
            <person name="Schwartze V.U."/>
            <person name="Winter S."/>
            <person name="Shelest E."/>
            <person name="Marcet-Houben M."/>
            <person name="Horn F."/>
            <person name="Wehner S."/>
            <person name="Hoffmann K."/>
            <person name="Riege K."/>
            <person name="Sammeth M."/>
            <person name="Nowrousian M."/>
            <person name="Valiante V."/>
            <person name="Linde J."/>
            <person name="Jacobsen I.D."/>
            <person name="Marz M."/>
            <person name="Brakhage A.A."/>
            <person name="Gabaldon T."/>
            <person name="Bocker S."/>
            <person name="Voigt K."/>
        </authorList>
    </citation>
    <scope>NUCLEOTIDE SEQUENCE [LARGE SCALE GENOMIC DNA]</scope>
    <source>
        <strain evidence="9">FSU 9682</strain>
    </source>
</reference>
<dbReference type="PROSITE" id="PS00344">
    <property type="entry name" value="GATA_ZN_FINGER_1"/>
    <property type="match status" value="1"/>
</dbReference>
<evidence type="ECO:0000256" key="3">
    <source>
        <dbReference type="ARBA" id="ARBA00022833"/>
    </source>
</evidence>